<dbReference type="Proteomes" id="UP001497700">
    <property type="component" value="Unassembled WGS sequence"/>
</dbReference>
<gene>
    <name evidence="1" type="ORF">F4820DRAFT_286483</name>
</gene>
<keyword evidence="2" id="KW-1185">Reference proteome</keyword>
<sequence length="148" mass="16662">MGLVRGLDFQDITITIMHASYSLIFTLLAVSTARPTIPPNINARADLASESNPKMDPSNILGEILDLFEETCHNTCMQIYPQEGPKQENCMTICRELSHPLYSLNDLCTNVKMLTPEPLDRPPLRYYFLGGISSIESRYVVPVTRMIL</sequence>
<accession>A0ACB9ZEA5</accession>
<evidence type="ECO:0000313" key="2">
    <source>
        <dbReference type="Proteomes" id="UP001497700"/>
    </source>
</evidence>
<evidence type="ECO:0000313" key="1">
    <source>
        <dbReference type="EMBL" id="KAI4870160.1"/>
    </source>
</evidence>
<proteinExistence type="predicted"/>
<protein>
    <submittedName>
        <fullName evidence="1">Uncharacterized protein</fullName>
    </submittedName>
</protein>
<name>A0ACB9ZEA5_9PEZI</name>
<reference evidence="1 2" key="1">
    <citation type="journal article" date="2022" name="New Phytol.">
        <title>Ecological generalism drives hyperdiversity of secondary metabolite gene clusters in xylarialean endophytes.</title>
        <authorList>
            <person name="Franco M.E.E."/>
            <person name="Wisecaver J.H."/>
            <person name="Arnold A.E."/>
            <person name="Ju Y.M."/>
            <person name="Slot J.C."/>
            <person name="Ahrendt S."/>
            <person name="Moore L.P."/>
            <person name="Eastman K.E."/>
            <person name="Scott K."/>
            <person name="Konkel Z."/>
            <person name="Mondo S.J."/>
            <person name="Kuo A."/>
            <person name="Hayes R.D."/>
            <person name="Haridas S."/>
            <person name="Andreopoulos B."/>
            <person name="Riley R."/>
            <person name="LaButti K."/>
            <person name="Pangilinan J."/>
            <person name="Lipzen A."/>
            <person name="Amirebrahimi M."/>
            <person name="Yan J."/>
            <person name="Adam C."/>
            <person name="Keymanesh K."/>
            <person name="Ng V."/>
            <person name="Louie K."/>
            <person name="Northen T."/>
            <person name="Drula E."/>
            <person name="Henrissat B."/>
            <person name="Hsieh H.M."/>
            <person name="Youens-Clark K."/>
            <person name="Lutzoni F."/>
            <person name="Miadlikowska J."/>
            <person name="Eastwood D.C."/>
            <person name="Hamelin R.C."/>
            <person name="Grigoriev I.V."/>
            <person name="U'Ren J.M."/>
        </authorList>
    </citation>
    <scope>NUCLEOTIDE SEQUENCE [LARGE SCALE GENOMIC DNA]</scope>
    <source>
        <strain evidence="1 2">CBS 119005</strain>
    </source>
</reference>
<organism evidence="1 2">
    <name type="scientific">Hypoxylon rubiginosum</name>
    <dbReference type="NCBI Taxonomy" id="110542"/>
    <lineage>
        <taxon>Eukaryota</taxon>
        <taxon>Fungi</taxon>
        <taxon>Dikarya</taxon>
        <taxon>Ascomycota</taxon>
        <taxon>Pezizomycotina</taxon>
        <taxon>Sordariomycetes</taxon>
        <taxon>Xylariomycetidae</taxon>
        <taxon>Xylariales</taxon>
        <taxon>Hypoxylaceae</taxon>
        <taxon>Hypoxylon</taxon>
    </lineage>
</organism>
<dbReference type="EMBL" id="MU393425">
    <property type="protein sequence ID" value="KAI4870160.1"/>
    <property type="molecule type" value="Genomic_DNA"/>
</dbReference>
<comment type="caution">
    <text evidence="1">The sequence shown here is derived from an EMBL/GenBank/DDBJ whole genome shotgun (WGS) entry which is preliminary data.</text>
</comment>